<dbReference type="InterPro" id="IPR052900">
    <property type="entry name" value="Phospholipid_Metab_Enz"/>
</dbReference>
<organism evidence="3 4">
    <name type="scientific">Micromonospora pisi</name>
    <dbReference type="NCBI Taxonomy" id="589240"/>
    <lineage>
        <taxon>Bacteria</taxon>
        <taxon>Bacillati</taxon>
        <taxon>Actinomycetota</taxon>
        <taxon>Actinomycetes</taxon>
        <taxon>Micromonosporales</taxon>
        <taxon>Micromonosporaceae</taxon>
        <taxon>Micromonospora</taxon>
    </lineage>
</organism>
<accession>A0A495JFC8</accession>
<feature type="domain" description="Phospholipase D N-terminal" evidence="2">
    <location>
        <begin position="54"/>
        <end position="150"/>
    </location>
</feature>
<dbReference type="Gene3D" id="2.60.40.380">
    <property type="entry name" value="Purple acid phosphatase-like, N-terminal"/>
    <property type="match status" value="1"/>
</dbReference>
<reference evidence="3 4" key="1">
    <citation type="submission" date="2018-10" db="EMBL/GenBank/DDBJ databases">
        <title>Sequencing the genomes of 1000 actinobacteria strains.</title>
        <authorList>
            <person name="Klenk H.-P."/>
        </authorList>
    </citation>
    <scope>NUCLEOTIDE SEQUENCE [LARGE SCALE GENOMIC DNA]</scope>
    <source>
        <strain evidence="3 4">DSM 45175</strain>
    </source>
</reference>
<dbReference type="Gene3D" id="3.60.21.70">
    <property type="entry name" value="PhoD-like phosphatase"/>
    <property type="match status" value="1"/>
</dbReference>
<evidence type="ECO:0000313" key="4">
    <source>
        <dbReference type="Proteomes" id="UP000277671"/>
    </source>
</evidence>
<dbReference type="PANTHER" id="PTHR43606:SF2">
    <property type="entry name" value="ALKALINE PHOSPHATASE FAMILY PROTEIN (AFU_ORTHOLOGUE AFUA_5G03860)"/>
    <property type="match status" value="1"/>
</dbReference>
<dbReference type="Pfam" id="PF09423">
    <property type="entry name" value="PhoD"/>
    <property type="match status" value="1"/>
</dbReference>
<comment type="caution">
    <text evidence="3">The sequence shown here is derived from an EMBL/GenBank/DDBJ whole genome shotgun (WGS) entry which is preliminary data.</text>
</comment>
<proteinExistence type="predicted"/>
<dbReference type="InterPro" id="IPR029052">
    <property type="entry name" value="Metallo-depent_PP-like"/>
</dbReference>
<protein>
    <submittedName>
        <fullName evidence="3">Alkaline phosphatase D</fullName>
    </submittedName>
</protein>
<dbReference type="RefSeq" id="WP_211349161.1">
    <property type="nucleotide sequence ID" value="NZ_RBKT01000001.1"/>
</dbReference>
<dbReference type="CDD" id="cd07389">
    <property type="entry name" value="MPP_PhoD"/>
    <property type="match status" value="1"/>
</dbReference>
<evidence type="ECO:0000259" key="1">
    <source>
        <dbReference type="Pfam" id="PF09423"/>
    </source>
</evidence>
<name>A0A495JFC8_9ACTN</name>
<feature type="domain" description="PhoD-like phosphatase metallophosphatase" evidence="1">
    <location>
        <begin position="163"/>
        <end position="502"/>
    </location>
</feature>
<dbReference type="PANTHER" id="PTHR43606">
    <property type="entry name" value="PHOSPHATASE, PUTATIVE (AFU_ORTHOLOGUE AFUA_6G08710)-RELATED"/>
    <property type="match status" value="1"/>
</dbReference>
<dbReference type="Proteomes" id="UP000277671">
    <property type="component" value="Unassembled WGS sequence"/>
</dbReference>
<dbReference type="AlphaFoldDB" id="A0A495JFC8"/>
<evidence type="ECO:0000313" key="3">
    <source>
        <dbReference type="EMBL" id="RKR87583.1"/>
    </source>
</evidence>
<gene>
    <name evidence="3" type="ORF">BDK92_1863</name>
</gene>
<dbReference type="SUPFAM" id="SSF56300">
    <property type="entry name" value="Metallo-dependent phosphatases"/>
    <property type="match status" value="1"/>
</dbReference>
<dbReference type="InterPro" id="IPR032093">
    <property type="entry name" value="PhoD_N"/>
</dbReference>
<dbReference type="InterPro" id="IPR018946">
    <property type="entry name" value="PhoD-like_MPP"/>
</dbReference>
<evidence type="ECO:0000259" key="2">
    <source>
        <dbReference type="Pfam" id="PF16655"/>
    </source>
</evidence>
<dbReference type="Pfam" id="PF16655">
    <property type="entry name" value="PhoD_N"/>
    <property type="match status" value="1"/>
</dbReference>
<sequence>MIAAEDPRPAARLARRRFLTVTGAATALAFATNLPGGSTADATTGTLPDDPFTLGVASGDPLPEAVVIWTRLAPRPYEPLGGMPYRAVEVEWQVASDERFRHVVRSGQATARPEYSYSVHVDVRGLQPKRHYWYRFKVGRYLSPVGRTRTTPDRGQRVDQLTFAVASCQSWPDGYYTAHRHIADEDVDAVLFLGDYIYEYGISAAGGLRNLTEPVPSQFRTEADTLDRYRLQYALYKSDPDLRAAHQAAPWIATWDDHEVQDNYANLTSKSNAPVEDFLVRRASAYRAYWEHMPLRSPAPQGPNYMLYRRFTFGRLAELNVLDTRQYRSDQASGDGWKVDSEARRDPARALAGAQQQRWLLDGVRTSHATWNLLANQVVMSRMDQDPTAGDLYNMDAWDGYAAEQKVTLDGLATLRGRNPVVLTGDVHAAYALDMKRDFADPASQTYGVELVATSISSGGNGTEVSATGQKFLDSNPHLKLVNERRGYLRVRLTERELRADYRAVPYVDRPDAPVSTITSFAVEAGNPGLNPV</sequence>
<dbReference type="InterPro" id="IPR006311">
    <property type="entry name" value="TAT_signal"/>
</dbReference>
<dbReference type="EMBL" id="RBKT01000001">
    <property type="protein sequence ID" value="RKR87583.1"/>
    <property type="molecule type" value="Genomic_DNA"/>
</dbReference>
<dbReference type="InterPro" id="IPR038607">
    <property type="entry name" value="PhoD-like_sf"/>
</dbReference>
<dbReference type="PROSITE" id="PS51318">
    <property type="entry name" value="TAT"/>
    <property type="match status" value="1"/>
</dbReference>
<keyword evidence="4" id="KW-1185">Reference proteome</keyword>